<dbReference type="Proteomes" id="UP000184073">
    <property type="component" value="Unassembled WGS sequence"/>
</dbReference>
<dbReference type="SUPFAM" id="SSF51905">
    <property type="entry name" value="FAD/NAD(P)-binding domain"/>
    <property type="match status" value="1"/>
</dbReference>
<dbReference type="InterPro" id="IPR010354">
    <property type="entry name" value="Oleate_hydratase"/>
</dbReference>
<dbReference type="GO" id="GO:0071949">
    <property type="term" value="F:FAD binding"/>
    <property type="evidence" value="ECO:0007669"/>
    <property type="project" value="InterPro"/>
</dbReference>
<name>A0A1L9PH64_ASPVE</name>
<dbReference type="RefSeq" id="XP_040666622.1">
    <property type="nucleotide sequence ID" value="XM_040808642.1"/>
</dbReference>
<proteinExistence type="predicted"/>
<evidence type="ECO:0000313" key="1">
    <source>
        <dbReference type="EMBL" id="OJJ00860.1"/>
    </source>
</evidence>
<keyword evidence="2" id="KW-1185">Reference proteome</keyword>
<dbReference type="EMBL" id="KV878127">
    <property type="protein sequence ID" value="OJJ00860.1"/>
    <property type="molecule type" value="Genomic_DNA"/>
</dbReference>
<dbReference type="Gene3D" id="3.50.50.60">
    <property type="entry name" value="FAD/NAD(P)-binding domain"/>
    <property type="match status" value="3"/>
</dbReference>
<dbReference type="GO" id="GO:0006631">
    <property type="term" value="P:fatty acid metabolic process"/>
    <property type="evidence" value="ECO:0007669"/>
    <property type="project" value="InterPro"/>
</dbReference>
<protein>
    <recommendedName>
        <fullName evidence="3">Amine oxidase domain-containing protein</fullName>
    </recommendedName>
</protein>
<evidence type="ECO:0008006" key="3">
    <source>
        <dbReference type="Google" id="ProtNLM"/>
    </source>
</evidence>
<gene>
    <name evidence="1" type="ORF">ASPVEDRAFT_166000</name>
</gene>
<dbReference type="PANTHER" id="PTHR37417">
    <property type="entry name" value="67 KDA MYOSIN-CROSS-REACTIVE ANTIGEN FAMILY PROTEIN (AFU_ORTHOLOGUE AFUA_5G09970)"/>
    <property type="match status" value="1"/>
</dbReference>
<reference evidence="2" key="1">
    <citation type="journal article" date="2017" name="Genome Biol.">
        <title>Comparative genomics reveals high biological diversity and specific adaptations in the industrially and medically important fungal genus Aspergillus.</title>
        <authorList>
            <person name="de Vries R.P."/>
            <person name="Riley R."/>
            <person name="Wiebenga A."/>
            <person name="Aguilar-Osorio G."/>
            <person name="Amillis S."/>
            <person name="Uchima C.A."/>
            <person name="Anderluh G."/>
            <person name="Asadollahi M."/>
            <person name="Askin M."/>
            <person name="Barry K."/>
            <person name="Battaglia E."/>
            <person name="Bayram O."/>
            <person name="Benocci T."/>
            <person name="Braus-Stromeyer S.A."/>
            <person name="Caldana C."/>
            <person name="Canovas D."/>
            <person name="Cerqueira G.C."/>
            <person name="Chen F."/>
            <person name="Chen W."/>
            <person name="Choi C."/>
            <person name="Clum A."/>
            <person name="Dos Santos R.A."/>
            <person name="Damasio A.R."/>
            <person name="Diallinas G."/>
            <person name="Emri T."/>
            <person name="Fekete E."/>
            <person name="Flipphi M."/>
            <person name="Freyberg S."/>
            <person name="Gallo A."/>
            <person name="Gournas C."/>
            <person name="Habgood R."/>
            <person name="Hainaut M."/>
            <person name="Harispe M.L."/>
            <person name="Henrissat B."/>
            <person name="Hilden K.S."/>
            <person name="Hope R."/>
            <person name="Hossain A."/>
            <person name="Karabika E."/>
            <person name="Karaffa L."/>
            <person name="Karanyi Z."/>
            <person name="Krasevec N."/>
            <person name="Kuo A."/>
            <person name="Kusch H."/>
            <person name="LaButti K."/>
            <person name="Lagendijk E.L."/>
            <person name="Lapidus A."/>
            <person name="Levasseur A."/>
            <person name="Lindquist E."/>
            <person name="Lipzen A."/>
            <person name="Logrieco A.F."/>
            <person name="MacCabe A."/>
            <person name="Maekelae M.R."/>
            <person name="Malavazi I."/>
            <person name="Melin P."/>
            <person name="Meyer V."/>
            <person name="Mielnichuk N."/>
            <person name="Miskei M."/>
            <person name="Molnar A.P."/>
            <person name="Mule G."/>
            <person name="Ngan C.Y."/>
            <person name="Orejas M."/>
            <person name="Orosz E."/>
            <person name="Ouedraogo J.P."/>
            <person name="Overkamp K.M."/>
            <person name="Park H.-S."/>
            <person name="Perrone G."/>
            <person name="Piumi F."/>
            <person name="Punt P.J."/>
            <person name="Ram A.F."/>
            <person name="Ramon A."/>
            <person name="Rauscher S."/>
            <person name="Record E."/>
            <person name="Riano-Pachon D.M."/>
            <person name="Robert V."/>
            <person name="Roehrig J."/>
            <person name="Ruller R."/>
            <person name="Salamov A."/>
            <person name="Salih N.S."/>
            <person name="Samson R.A."/>
            <person name="Sandor E."/>
            <person name="Sanguinetti M."/>
            <person name="Schuetze T."/>
            <person name="Sepcic K."/>
            <person name="Shelest E."/>
            <person name="Sherlock G."/>
            <person name="Sophianopoulou V."/>
            <person name="Squina F.M."/>
            <person name="Sun H."/>
            <person name="Susca A."/>
            <person name="Todd R.B."/>
            <person name="Tsang A."/>
            <person name="Unkles S.E."/>
            <person name="van de Wiele N."/>
            <person name="van Rossen-Uffink D."/>
            <person name="Oliveira J.V."/>
            <person name="Vesth T.C."/>
            <person name="Visser J."/>
            <person name="Yu J.-H."/>
            <person name="Zhou M."/>
            <person name="Andersen M.R."/>
            <person name="Archer D.B."/>
            <person name="Baker S.E."/>
            <person name="Benoit I."/>
            <person name="Brakhage A.A."/>
            <person name="Braus G.H."/>
            <person name="Fischer R."/>
            <person name="Frisvad J.C."/>
            <person name="Goldman G.H."/>
            <person name="Houbraken J."/>
            <person name="Oakley B."/>
            <person name="Pocsi I."/>
            <person name="Scazzocchio C."/>
            <person name="Seiboth B."/>
            <person name="vanKuyk P.A."/>
            <person name="Wortman J."/>
            <person name="Dyer P.S."/>
            <person name="Grigoriev I.V."/>
        </authorList>
    </citation>
    <scope>NUCLEOTIDE SEQUENCE [LARGE SCALE GENOMIC DNA]</scope>
    <source>
        <strain evidence="2">CBS 583.65</strain>
    </source>
</reference>
<dbReference type="GO" id="GO:0050151">
    <property type="term" value="F:oleate hydratase activity"/>
    <property type="evidence" value="ECO:0007669"/>
    <property type="project" value="InterPro"/>
</dbReference>
<dbReference type="AlphaFoldDB" id="A0A1L9PH64"/>
<dbReference type="VEuPathDB" id="FungiDB:ASPVEDRAFT_166000"/>
<dbReference type="GeneID" id="63724153"/>
<accession>A0A1L9PH64</accession>
<dbReference type="InterPro" id="IPR036188">
    <property type="entry name" value="FAD/NAD-bd_sf"/>
</dbReference>
<dbReference type="Pfam" id="PF06100">
    <property type="entry name" value="MCRA"/>
    <property type="match status" value="1"/>
</dbReference>
<evidence type="ECO:0000313" key="2">
    <source>
        <dbReference type="Proteomes" id="UP000184073"/>
    </source>
</evidence>
<organism evidence="1 2">
    <name type="scientific">Aspergillus versicolor CBS 583.65</name>
    <dbReference type="NCBI Taxonomy" id="1036611"/>
    <lineage>
        <taxon>Eukaryota</taxon>
        <taxon>Fungi</taxon>
        <taxon>Dikarya</taxon>
        <taxon>Ascomycota</taxon>
        <taxon>Pezizomycotina</taxon>
        <taxon>Eurotiomycetes</taxon>
        <taxon>Eurotiomycetidae</taxon>
        <taxon>Eurotiales</taxon>
        <taxon>Aspergillaceae</taxon>
        <taxon>Aspergillus</taxon>
        <taxon>Aspergillus subgen. Nidulantes</taxon>
    </lineage>
</organism>
<sequence length="513" mass="57117">MSRLNPRVTHAWIIGADISSLAAAVYLIHDGHVPAAHIHIMVDDSQTTDEVGFISCSIDRCTAHLLSSINNRTLPHKDTSDDIETKVANAGVKPQPKTCYFVKHSGCKIRRIEQPASQLRLADRKGIVKVMLGDARSLDSKTIEDCFRGCFFHSELWLLLSTRFAMQPCHSALEFQRCLRKYLEEAEYCRMDSPVAALQVTESLREILRNHLEEEGVDFWHNTAVRDLKLLTENSWTRISMIEAKREGKSLKISISSEDIVLVALGSASSGSLTGSNGSPPPPIPVRADRIMNASWSLWFRLWQYSPEFGNPTAFCTHLSESKVEAFTITLQDGGENLYRYLTEQMGENSSLAIPDSNWSLSIYPCQRLTRSGERAKTYTIWGYGLTPERYGNFIQKPMCRCAGQEILSELISHLGSGFDRALSTSVTIPRLIPLASASLVRRSRVDRPQTIPKGMKNIGLIGMFSEVADETVCGVEYGIRTAQTAVYGLMGLHQSLPKVGINAVAEKHGNRE</sequence>
<dbReference type="OrthoDB" id="545169at2759"/>
<dbReference type="PANTHER" id="PTHR37417:SF2">
    <property type="entry name" value="67 KDA MYOSIN-CROSS-REACTIVE ANTIGEN FAMILY PROTEIN (AFU_ORTHOLOGUE AFUA_5G09970)"/>
    <property type="match status" value="1"/>
</dbReference>